<evidence type="ECO:0000313" key="2">
    <source>
        <dbReference type="Proteomes" id="UP000230233"/>
    </source>
</evidence>
<dbReference type="EMBL" id="PDUG01000003">
    <property type="protein sequence ID" value="PIC37902.1"/>
    <property type="molecule type" value="Genomic_DNA"/>
</dbReference>
<dbReference type="AlphaFoldDB" id="A0A2G5UED0"/>
<comment type="caution">
    <text evidence="1">The sequence shown here is derived from an EMBL/GenBank/DDBJ whole genome shotgun (WGS) entry which is preliminary data.</text>
</comment>
<gene>
    <name evidence="1" type="primary">Cni-F35G12.5</name>
    <name evidence="1" type="synonym">Cnig_chr_III.g10089</name>
    <name evidence="1" type="ORF">B9Z55_010089</name>
</gene>
<dbReference type="OrthoDB" id="5829295at2759"/>
<evidence type="ECO:0000313" key="1">
    <source>
        <dbReference type="EMBL" id="PIC37902.1"/>
    </source>
</evidence>
<name>A0A2G5UED0_9PELO</name>
<dbReference type="Proteomes" id="UP000230233">
    <property type="component" value="Chromosome III"/>
</dbReference>
<accession>A0A2G5UED0</accession>
<keyword evidence="2" id="KW-1185">Reference proteome</keyword>
<sequence>MTDPPLYCMNQRPLMRKKKPTAYKRQEDPTSTRQTELLTIQAQTILEASTRDGFLRYEDFLSKFSKAVKKDFEMEVNKIRTQYKWSLADMVKNMTFPKHTCSIHEDKNGAFFVFTSSQQSATTSSVSEPSKQVDHPLMETSTPSEVNPVVCKDVLANAGASFESTPLSKKNPAEYSMKMMSWPWLNEMKRTERRDDFRKFFEIAEDKNQKDVLIQREARNLATDLWKSSIPNFVHVIYLLHELSKRKPNGFKFPMFQSEIDNVIPNSWKLLWKDLSCEDLIPEPSTLILLDLIIPSELNDPQIAEVNELVNFIRFHEIRDNELSLIYQFVDSATSPKSAVEIHKFLCKVCPGWKEEYDETSGSLRVEEVLRENKKMFHAENTGNNSYTTKQHHHKIAVPMCFPPIVNRYNNYHGLADS</sequence>
<reference evidence="2" key="1">
    <citation type="submission" date="2017-10" db="EMBL/GenBank/DDBJ databases">
        <title>Rapid genome shrinkage in a self-fertile nematode reveals novel sperm competition proteins.</title>
        <authorList>
            <person name="Yin D."/>
            <person name="Schwarz E.M."/>
            <person name="Thomas C.G."/>
            <person name="Felde R.L."/>
            <person name="Korf I.F."/>
            <person name="Cutter A.D."/>
            <person name="Schartner C.M."/>
            <person name="Ralston E.J."/>
            <person name="Meyer B.J."/>
            <person name="Haag E.S."/>
        </authorList>
    </citation>
    <scope>NUCLEOTIDE SEQUENCE [LARGE SCALE GENOMIC DNA]</scope>
    <source>
        <strain evidence="2">JU1422</strain>
    </source>
</reference>
<organism evidence="1 2">
    <name type="scientific">Caenorhabditis nigoni</name>
    <dbReference type="NCBI Taxonomy" id="1611254"/>
    <lineage>
        <taxon>Eukaryota</taxon>
        <taxon>Metazoa</taxon>
        <taxon>Ecdysozoa</taxon>
        <taxon>Nematoda</taxon>
        <taxon>Chromadorea</taxon>
        <taxon>Rhabditida</taxon>
        <taxon>Rhabditina</taxon>
        <taxon>Rhabditomorpha</taxon>
        <taxon>Rhabditoidea</taxon>
        <taxon>Rhabditidae</taxon>
        <taxon>Peloderinae</taxon>
        <taxon>Caenorhabditis</taxon>
    </lineage>
</organism>
<protein>
    <submittedName>
        <fullName evidence="1">Uncharacterized protein</fullName>
    </submittedName>
</protein>
<proteinExistence type="predicted"/>